<evidence type="ECO:0000313" key="2">
    <source>
        <dbReference type="EMBL" id="AIG98440.1"/>
    </source>
</evidence>
<dbReference type="KEGG" id="afg:AFULGI_00016810"/>
<dbReference type="HOGENOM" id="CLU_1954531_0_0_2"/>
<evidence type="ECO:0000256" key="1">
    <source>
        <dbReference type="SAM" id="Phobius"/>
    </source>
</evidence>
<gene>
    <name evidence="2" type="ORF">AFULGI_00016810</name>
</gene>
<keyword evidence="1" id="KW-0812">Transmembrane</keyword>
<feature type="transmembrane region" description="Helical" evidence="1">
    <location>
        <begin position="106"/>
        <end position="126"/>
    </location>
</feature>
<proteinExistence type="predicted"/>
<reference evidence="2 3" key="1">
    <citation type="submission" date="2013-07" db="EMBL/GenBank/DDBJ databases">
        <title>Genome of Archaeoglobus fulgidus.</title>
        <authorList>
            <person name="Fiebig A."/>
            <person name="Birkeland N.-K."/>
        </authorList>
    </citation>
    <scope>NUCLEOTIDE SEQUENCE [LARGE SCALE GENOMIC DNA]</scope>
    <source>
        <strain evidence="2 3">DSM 8774</strain>
    </source>
</reference>
<sequence>MVTIFNYFLVVMNVKKIKTADKVLIFMILLPVFLFGLNLFIELNQKPNLVNATIYTATLLLIVIGMVLTDLARTQKSNASLILGSILAFLGIFGTSHLALFILKDISSLVIVGIILIPIILIYLVLKK</sequence>
<protein>
    <submittedName>
        <fullName evidence="2">Uncharacterized protein</fullName>
    </submittedName>
</protein>
<accession>A0A075WDD9</accession>
<dbReference type="Proteomes" id="UP000028501">
    <property type="component" value="Chromosome"/>
</dbReference>
<name>A0A075WDD9_ARCFL</name>
<dbReference type="AlphaFoldDB" id="A0A075WDD9"/>
<feature type="transmembrane region" description="Helical" evidence="1">
    <location>
        <begin position="79"/>
        <end position="100"/>
    </location>
</feature>
<evidence type="ECO:0000313" key="3">
    <source>
        <dbReference type="Proteomes" id="UP000028501"/>
    </source>
</evidence>
<dbReference type="EMBL" id="CP006577">
    <property type="protein sequence ID" value="AIG98440.1"/>
    <property type="molecule type" value="Genomic_DNA"/>
</dbReference>
<organism evidence="2 3">
    <name type="scientific">Archaeoglobus fulgidus DSM 8774</name>
    <dbReference type="NCBI Taxonomy" id="1344584"/>
    <lineage>
        <taxon>Archaea</taxon>
        <taxon>Methanobacteriati</taxon>
        <taxon>Methanobacteriota</taxon>
        <taxon>Archaeoglobi</taxon>
        <taxon>Archaeoglobales</taxon>
        <taxon>Archaeoglobaceae</taxon>
        <taxon>Archaeoglobus</taxon>
    </lineage>
</organism>
<feature type="transmembrane region" description="Helical" evidence="1">
    <location>
        <begin position="53"/>
        <end position="72"/>
    </location>
</feature>
<feature type="transmembrane region" description="Helical" evidence="1">
    <location>
        <begin position="23"/>
        <end position="41"/>
    </location>
</feature>
<keyword evidence="1" id="KW-1133">Transmembrane helix</keyword>
<keyword evidence="1" id="KW-0472">Membrane</keyword>